<dbReference type="InterPro" id="IPR032508">
    <property type="entry name" value="FecR_C"/>
</dbReference>
<dbReference type="AlphaFoldDB" id="A0A1I5TV05"/>
<dbReference type="OrthoDB" id="645173at2"/>
<dbReference type="RefSeq" id="WP_092017457.1">
    <property type="nucleotide sequence ID" value="NZ_FOXH01000006.1"/>
</dbReference>
<organism evidence="4 5">
    <name type="scientific">Pseudarcicella hirudinis</name>
    <dbReference type="NCBI Taxonomy" id="1079859"/>
    <lineage>
        <taxon>Bacteria</taxon>
        <taxon>Pseudomonadati</taxon>
        <taxon>Bacteroidota</taxon>
        <taxon>Cytophagia</taxon>
        <taxon>Cytophagales</taxon>
        <taxon>Flectobacillaceae</taxon>
        <taxon>Pseudarcicella</taxon>
    </lineage>
</organism>
<evidence type="ECO:0000313" key="4">
    <source>
        <dbReference type="EMBL" id="SFP86920.1"/>
    </source>
</evidence>
<keyword evidence="1" id="KW-0812">Transmembrane</keyword>
<dbReference type="STRING" id="1079859.SAMN04515674_106219"/>
<evidence type="ECO:0008006" key="6">
    <source>
        <dbReference type="Google" id="ProtNLM"/>
    </source>
</evidence>
<dbReference type="Pfam" id="PF16344">
    <property type="entry name" value="FecR_C"/>
    <property type="match status" value="1"/>
</dbReference>
<dbReference type="Gene3D" id="2.60.120.1440">
    <property type="match status" value="1"/>
</dbReference>
<dbReference type="PIRSF" id="PIRSF018266">
    <property type="entry name" value="FecR"/>
    <property type="match status" value="1"/>
</dbReference>
<feature type="domain" description="FecR protein" evidence="2">
    <location>
        <begin position="143"/>
        <end position="236"/>
    </location>
</feature>
<evidence type="ECO:0000313" key="5">
    <source>
        <dbReference type="Proteomes" id="UP000199306"/>
    </source>
</evidence>
<gene>
    <name evidence="4" type="ORF">SAMN04515674_106219</name>
</gene>
<keyword evidence="1" id="KW-0472">Membrane</keyword>
<name>A0A1I5TV05_9BACT</name>
<sequence>MKYKYFNTNDFLGDDLLIRWALFNESDAFWQQFMEMNPDRKEFIDEAKQLILQIHLAENEANPSLNKEEIWARLKEQIDKPEESKTELLRERKVFRFPVWQWAASISVIIGLSTYFLFFRTDKKIDYQDLTSIAKDRYQLIEKINTGDSPLKVMLEDSSFIVLGKNSKISYPVHFQTGKREVYLSGEAFFEVAKNAQKPFYVYSNELITRVLGTSFTIKANESEDKITVDVKTGKVSVFKHNKINLIDPETRGLVLLPNQKALFDRANENLDRRLVEIPMPVKPLTARESKYFEDVPATHLLSTLENTYGIKIIYNEETLSKCIITTTLNNESLYEILDVVCNTIGATYKEVDAQIIIESNGCR</sequence>
<feature type="domain" description="Protein FecR C-terminal" evidence="3">
    <location>
        <begin position="292"/>
        <end position="358"/>
    </location>
</feature>
<dbReference type="InterPro" id="IPR006860">
    <property type="entry name" value="FecR"/>
</dbReference>
<evidence type="ECO:0000259" key="2">
    <source>
        <dbReference type="Pfam" id="PF04773"/>
    </source>
</evidence>
<keyword evidence="5" id="KW-1185">Reference proteome</keyword>
<dbReference type="Gene3D" id="3.55.50.30">
    <property type="match status" value="1"/>
</dbReference>
<keyword evidence="1" id="KW-1133">Transmembrane helix</keyword>
<accession>A0A1I5TV05</accession>
<evidence type="ECO:0000259" key="3">
    <source>
        <dbReference type="Pfam" id="PF16344"/>
    </source>
</evidence>
<feature type="transmembrane region" description="Helical" evidence="1">
    <location>
        <begin position="99"/>
        <end position="118"/>
    </location>
</feature>
<evidence type="ECO:0000256" key="1">
    <source>
        <dbReference type="SAM" id="Phobius"/>
    </source>
</evidence>
<dbReference type="InterPro" id="IPR012373">
    <property type="entry name" value="Ferrdict_sens_TM"/>
</dbReference>
<dbReference type="GO" id="GO:0016989">
    <property type="term" value="F:sigma factor antagonist activity"/>
    <property type="evidence" value="ECO:0007669"/>
    <property type="project" value="TreeGrafter"/>
</dbReference>
<dbReference type="Pfam" id="PF04773">
    <property type="entry name" value="FecR"/>
    <property type="match status" value="1"/>
</dbReference>
<proteinExistence type="predicted"/>
<dbReference type="Proteomes" id="UP000199306">
    <property type="component" value="Unassembled WGS sequence"/>
</dbReference>
<protein>
    <recommendedName>
        <fullName evidence="6">Ferric-dicitrate binding protein FerR, regulates iron transport through sigma-19</fullName>
    </recommendedName>
</protein>
<dbReference type="PANTHER" id="PTHR30273:SF2">
    <property type="entry name" value="PROTEIN FECR"/>
    <property type="match status" value="1"/>
</dbReference>
<dbReference type="EMBL" id="FOXH01000006">
    <property type="protein sequence ID" value="SFP86920.1"/>
    <property type="molecule type" value="Genomic_DNA"/>
</dbReference>
<reference evidence="4 5" key="1">
    <citation type="submission" date="2016-10" db="EMBL/GenBank/DDBJ databases">
        <authorList>
            <person name="de Groot N.N."/>
        </authorList>
    </citation>
    <scope>NUCLEOTIDE SEQUENCE [LARGE SCALE GENOMIC DNA]</scope>
    <source>
        <strain evidence="5">E92,LMG 26720,CCM 7988</strain>
    </source>
</reference>
<dbReference type="PANTHER" id="PTHR30273">
    <property type="entry name" value="PERIPLASMIC SIGNAL SENSOR AND SIGMA FACTOR ACTIVATOR FECR-RELATED"/>
    <property type="match status" value="1"/>
</dbReference>